<comment type="caution">
    <text evidence="1">The sequence shown here is derived from an EMBL/GenBank/DDBJ whole genome shotgun (WGS) entry which is preliminary data.</text>
</comment>
<gene>
    <name evidence="1" type="ORF">G5B36_06185</name>
</gene>
<keyword evidence="2" id="KW-1185">Reference proteome</keyword>
<feature type="non-terminal residue" evidence="1">
    <location>
        <position position="143"/>
    </location>
</feature>
<proteinExistence type="predicted"/>
<name>A0ABX2HG84_9FIRM</name>
<reference evidence="1 2" key="1">
    <citation type="journal article" date="2020" name="Cell Host Microbe">
        <title>Functional and Genomic Variation between Human-Derived Isolates of Lachnospiraceae Reveals Inter- and Intra-Species Diversity.</title>
        <authorList>
            <person name="Sorbara M.T."/>
            <person name="Littmann E.R."/>
            <person name="Fontana E."/>
            <person name="Moody T.U."/>
            <person name="Kohout C.E."/>
            <person name="Gjonbalaj M."/>
            <person name="Eaton V."/>
            <person name="Seok R."/>
            <person name="Leiner I.M."/>
            <person name="Pamer E.G."/>
        </authorList>
    </citation>
    <scope>NUCLEOTIDE SEQUENCE [LARGE SCALE GENOMIC DNA]</scope>
    <source>
        <strain evidence="1 2">MSK.1.17</strain>
    </source>
</reference>
<dbReference type="EMBL" id="JAAITT010000007">
    <property type="protein sequence ID" value="NSJ48288.1"/>
    <property type="molecule type" value="Genomic_DNA"/>
</dbReference>
<evidence type="ECO:0000313" key="1">
    <source>
        <dbReference type="EMBL" id="NSJ48288.1"/>
    </source>
</evidence>
<dbReference type="RefSeq" id="WP_165641730.1">
    <property type="nucleotide sequence ID" value="NZ_JAAITT010000007.1"/>
</dbReference>
<protein>
    <submittedName>
        <fullName evidence="1">Uncharacterized protein</fullName>
    </submittedName>
</protein>
<accession>A0ABX2HG84</accession>
<sequence length="143" mass="15570">MQLTPNYKLKKPEGTDPVDIQDFNDNADLIDAALKKKAESSGGDISGMTVKTLDDITTEFPVPVAGESTKTFLGKVKKFFSDTKNWMTGVCLIGQIVNNCVTNNAKLPLSAAQGKVLMDLYNVLNTNLTERFSGKVSDCNFLT</sequence>
<organism evidence="1 2">
    <name type="scientific">Enterocloster aldenensis</name>
    <dbReference type="NCBI Taxonomy" id="358742"/>
    <lineage>
        <taxon>Bacteria</taxon>
        <taxon>Bacillati</taxon>
        <taxon>Bacillota</taxon>
        <taxon>Clostridia</taxon>
        <taxon>Lachnospirales</taxon>
        <taxon>Lachnospiraceae</taxon>
        <taxon>Enterocloster</taxon>
    </lineage>
</organism>
<evidence type="ECO:0000313" key="2">
    <source>
        <dbReference type="Proteomes" id="UP000669239"/>
    </source>
</evidence>
<dbReference type="Proteomes" id="UP000669239">
    <property type="component" value="Unassembled WGS sequence"/>
</dbReference>